<dbReference type="OrthoDB" id="274765at2759"/>
<dbReference type="Gramene" id="GBG79391">
    <property type="protein sequence ID" value="GBG79391"/>
    <property type="gene ID" value="CBR_g29540"/>
</dbReference>
<feature type="compositionally biased region" description="Low complexity" evidence="1">
    <location>
        <begin position="319"/>
        <end position="341"/>
    </location>
</feature>
<dbReference type="OMA" id="CEDVHNE"/>
<dbReference type="PANTHER" id="PTHR42860:SF1">
    <property type="entry name" value="VITAMIN B12-BINDING PROTEIN"/>
    <property type="match status" value="1"/>
</dbReference>
<feature type="compositionally biased region" description="Polar residues" evidence="1">
    <location>
        <begin position="1"/>
        <end position="12"/>
    </location>
</feature>
<dbReference type="SUPFAM" id="SSF53807">
    <property type="entry name" value="Helical backbone' metal receptor"/>
    <property type="match status" value="1"/>
</dbReference>
<name>A0A388LAQ6_CHABU</name>
<dbReference type="Pfam" id="PF17653">
    <property type="entry name" value="DUF5522"/>
    <property type="match status" value="1"/>
</dbReference>
<protein>
    <recommendedName>
        <fullName evidence="2">Fe/B12 periplasmic-binding domain-containing protein</fullName>
    </recommendedName>
</protein>
<dbReference type="STRING" id="69332.A0A388LAQ6"/>
<gene>
    <name evidence="3" type="ORF">CBR_g29540</name>
</gene>
<organism evidence="3 4">
    <name type="scientific">Chara braunii</name>
    <name type="common">Braun's stonewort</name>
    <dbReference type="NCBI Taxonomy" id="69332"/>
    <lineage>
        <taxon>Eukaryota</taxon>
        <taxon>Viridiplantae</taxon>
        <taxon>Streptophyta</taxon>
        <taxon>Charophyceae</taxon>
        <taxon>Charales</taxon>
        <taxon>Characeae</taxon>
        <taxon>Chara</taxon>
    </lineage>
</organism>
<comment type="caution">
    <text evidence="3">The sequence shown here is derived from an EMBL/GenBank/DDBJ whole genome shotgun (WGS) entry which is preliminary data.</text>
</comment>
<proteinExistence type="predicted"/>
<dbReference type="PANTHER" id="PTHR42860">
    <property type="entry name" value="VITAMIN B12-BINDING PROTEIN"/>
    <property type="match status" value="1"/>
</dbReference>
<keyword evidence="4" id="KW-1185">Reference proteome</keyword>
<dbReference type="Gene3D" id="3.40.50.1980">
    <property type="entry name" value="Nitrogenase molybdenum iron protein domain"/>
    <property type="match status" value="2"/>
</dbReference>
<feature type="region of interest" description="Disordered" evidence="1">
    <location>
        <begin position="1"/>
        <end position="24"/>
    </location>
</feature>
<evidence type="ECO:0000313" key="3">
    <source>
        <dbReference type="EMBL" id="GBG79391.1"/>
    </source>
</evidence>
<feature type="domain" description="Fe/B12 periplasmic-binding" evidence="2">
    <location>
        <begin position="1"/>
        <end position="271"/>
    </location>
</feature>
<evidence type="ECO:0000313" key="4">
    <source>
        <dbReference type="Proteomes" id="UP000265515"/>
    </source>
</evidence>
<dbReference type="EMBL" id="BFEA01000318">
    <property type="protein sequence ID" value="GBG79391.1"/>
    <property type="molecule type" value="Genomic_DNA"/>
</dbReference>
<dbReference type="Pfam" id="PF01497">
    <property type="entry name" value="Peripla_BP_2"/>
    <property type="match status" value="1"/>
</dbReference>
<feature type="compositionally biased region" description="Polar residues" evidence="1">
    <location>
        <begin position="308"/>
        <end position="318"/>
    </location>
</feature>
<feature type="region of interest" description="Disordered" evidence="1">
    <location>
        <begin position="365"/>
        <end position="427"/>
    </location>
</feature>
<evidence type="ECO:0000256" key="1">
    <source>
        <dbReference type="SAM" id="MobiDB-lite"/>
    </source>
</evidence>
<feature type="compositionally biased region" description="Basic and acidic residues" evidence="1">
    <location>
        <begin position="282"/>
        <end position="302"/>
    </location>
</feature>
<dbReference type="InterPro" id="IPR002491">
    <property type="entry name" value="ABC_transptr_periplasmic_BD"/>
</dbReference>
<dbReference type="PROSITE" id="PS50983">
    <property type="entry name" value="FE_B12_PBP"/>
    <property type="match status" value="1"/>
</dbReference>
<dbReference type="InterPro" id="IPR051030">
    <property type="entry name" value="Vitamin_B12-ABC_binding"/>
</dbReference>
<evidence type="ECO:0000259" key="2">
    <source>
        <dbReference type="PROSITE" id="PS50983"/>
    </source>
</evidence>
<reference evidence="3 4" key="1">
    <citation type="journal article" date="2018" name="Cell">
        <title>The Chara Genome: Secondary Complexity and Implications for Plant Terrestrialization.</title>
        <authorList>
            <person name="Nishiyama T."/>
            <person name="Sakayama H."/>
            <person name="Vries J.D."/>
            <person name="Buschmann H."/>
            <person name="Saint-Marcoux D."/>
            <person name="Ullrich K.K."/>
            <person name="Haas F.B."/>
            <person name="Vanderstraeten L."/>
            <person name="Becker D."/>
            <person name="Lang D."/>
            <person name="Vosolsobe S."/>
            <person name="Rombauts S."/>
            <person name="Wilhelmsson P.K.I."/>
            <person name="Janitza P."/>
            <person name="Kern R."/>
            <person name="Heyl A."/>
            <person name="Rumpler F."/>
            <person name="Villalobos L.I.A.C."/>
            <person name="Clay J.M."/>
            <person name="Skokan R."/>
            <person name="Toyoda A."/>
            <person name="Suzuki Y."/>
            <person name="Kagoshima H."/>
            <person name="Schijlen E."/>
            <person name="Tajeshwar N."/>
            <person name="Catarino B."/>
            <person name="Hetherington A.J."/>
            <person name="Saltykova A."/>
            <person name="Bonnot C."/>
            <person name="Breuninger H."/>
            <person name="Symeonidi A."/>
            <person name="Radhakrishnan G.V."/>
            <person name="Van Nieuwerburgh F."/>
            <person name="Deforce D."/>
            <person name="Chang C."/>
            <person name="Karol K.G."/>
            <person name="Hedrich R."/>
            <person name="Ulvskov P."/>
            <person name="Glockner G."/>
            <person name="Delwiche C.F."/>
            <person name="Petrasek J."/>
            <person name="Van de Peer Y."/>
            <person name="Friml J."/>
            <person name="Beilby M."/>
            <person name="Dolan L."/>
            <person name="Kohara Y."/>
            <person name="Sugano S."/>
            <person name="Fujiyama A."/>
            <person name="Delaux P.-M."/>
            <person name="Quint M."/>
            <person name="TheiBen G."/>
            <person name="Hagemann M."/>
            <person name="Harholt J."/>
            <person name="Dunand C."/>
            <person name="Zachgo S."/>
            <person name="Langdale J."/>
            <person name="Maumus F."/>
            <person name="Straeten D.V.D."/>
            <person name="Gould S.B."/>
            <person name="Rensing S.A."/>
        </authorList>
    </citation>
    <scope>NUCLEOTIDE SEQUENCE [LARGE SCALE GENOMIC DNA]</scope>
    <source>
        <strain evidence="3 4">S276</strain>
    </source>
</reference>
<dbReference type="InterPro" id="IPR040807">
    <property type="entry name" value="DUF5522"/>
</dbReference>
<feature type="region of interest" description="Disordered" evidence="1">
    <location>
        <begin position="277"/>
        <end position="349"/>
    </location>
</feature>
<dbReference type="AlphaFoldDB" id="A0A388LAQ6"/>
<dbReference type="Proteomes" id="UP000265515">
    <property type="component" value="Unassembled WGS sequence"/>
</dbReference>
<accession>A0A388LAQ6</accession>
<sequence length="505" mass="53938">MAASRVTTTGSAPLSPGTAGRHPTEVDASVTEALANGEGLYSIDVELLRALQPDVIFTQALCSICAVDCALVWRITKEMVPRPVVVTMSPKCLADIISDVRTAGQALGLAEEGERAAVSLERRVEAAKAHVRHDNWPLGRKPRVMFMEWVDPIFCGGHWTPSLIEMAGGVHPINPANDSSGLSGAGDSFRVPPQNVLDMDPDWVIVGPCGLNIPTTKRELRAVARKGWWQQLRAVQEGRVVLVDGNQMFNRPGPRIVDALEWLVGLLNDKPEVIPPSFPWERWGDDQQDEHDAQDGHARETRGMSAPSRETNGASTDTMNADNAGSNSSAPNGDGSSNPNGDGMGPTGAVAGVLASVVGSTCSSCQEQTRQDSEEESGLDHNDCNSPSDGGPHLPTSLGPNGGVQNGSRLENHKAAQPRGNGGVEFTGMEGSRVKEGLCVEAWETPLFPVDIEELHQVACRSGSTCYRDPQTGYVVFTEVGLKTRGCCCGNKCSEVALCFWSPQK</sequence>